<organism evidence="2 3">
    <name type="scientific">Agrobacterium larrymoorei</name>
    <dbReference type="NCBI Taxonomy" id="160699"/>
    <lineage>
        <taxon>Bacteria</taxon>
        <taxon>Pseudomonadati</taxon>
        <taxon>Pseudomonadota</taxon>
        <taxon>Alphaproteobacteria</taxon>
        <taxon>Hyphomicrobiales</taxon>
        <taxon>Rhizobiaceae</taxon>
        <taxon>Rhizobium/Agrobacterium group</taxon>
        <taxon>Agrobacterium</taxon>
    </lineage>
</organism>
<dbReference type="EMBL" id="JAVIZC010000003">
    <property type="protein sequence ID" value="MDR6103020.1"/>
    <property type="molecule type" value="Genomic_DNA"/>
</dbReference>
<gene>
    <name evidence="2" type="ORF">QE369_003217</name>
</gene>
<evidence type="ECO:0000256" key="1">
    <source>
        <dbReference type="SAM" id="MobiDB-lite"/>
    </source>
</evidence>
<sequence>MRKAVKKEPIVSPLHQYKRRFQTIIDAASVFEEHENQSQKLLYVALERLFAFGEDIRQEAQSFESFLEDHAKPLNKVTRENPYNALVELTFSKNTSKSWRSEISNVLRYAAETKVTEPLPTWLEEGKGISGRYGEAVDYYGRKATQKNQRLRSSQLDMISAELTQARIVAAPLPGVTLADGFHRSLLFSEGGKTFLVHVREKDDPKTVDKYLLEAVGSRTPKDHPLAARPLYPLYRAIDLIAGTCKPSNSSQHQVIAIWNEMADGVPVTKLRFLSDAYSFTNATVTLAHSLAELDGKGQYAFELQDAETFRQRFQHDHKWRILVDTKGISVVDDAKSQSRLTLRPIAAYLGKKLRQGSKLGLRTRHFQATCIGMKTSASNLEMATALFKRANGAQLTADPTPKRIQWLLDGAMLEVGFTSAKGYSGLSYPFLEFTAHTAAIDPQMELSLADIAAFWKTASSYGEDLAGYIANSDVADAAFCIDHSFKDGDRFEYVSPMVLGVSMARTQVCEDFSAAPTPPPPPARPSGSKQSTSSETRSRDHARIEKNRRGKTNFPVAPSSSLRAFGAFITSYLPDDAAHRKDRKFDFEWQLEWWRRMTDIPVHVVASNWTDEEVAASKELGLLSEHGGSIIRQPGQSIARNRNLCLSQLYKSDFDWGIVMDDDAVLMQDEHHNSSYRLFAEMAENGLSAYQGVDLFQPIFGRQTPFNTKYSAPNAPYTDNHVFERSTNLKGTMIVVRNFAKEGRDLLFLPEEFDFVGEDTYLTLQAISKGYAPMTCWNIILEELGGKSHFAMTDAKRIEKMREGHQQLVKAFNRDGLRMNSEGSHKLDKSDFTERFWGNKKLTVNVPKSVGKVR</sequence>
<name>A0AAJ2BB02_9HYPH</name>
<feature type="compositionally biased region" description="Basic and acidic residues" evidence="1">
    <location>
        <begin position="537"/>
        <end position="548"/>
    </location>
</feature>
<protein>
    <submittedName>
        <fullName evidence="2">Uncharacterized protein</fullName>
    </submittedName>
</protein>
<feature type="region of interest" description="Disordered" evidence="1">
    <location>
        <begin position="512"/>
        <end position="558"/>
    </location>
</feature>
<accession>A0AAJ2BB02</accession>
<dbReference type="InterPro" id="IPR029044">
    <property type="entry name" value="Nucleotide-diphossugar_trans"/>
</dbReference>
<dbReference type="Proteomes" id="UP001255601">
    <property type="component" value="Unassembled WGS sequence"/>
</dbReference>
<comment type="caution">
    <text evidence="2">The sequence shown here is derived from an EMBL/GenBank/DDBJ whole genome shotgun (WGS) entry which is preliminary data.</text>
</comment>
<dbReference type="AlphaFoldDB" id="A0AAJ2BB02"/>
<dbReference type="RefSeq" id="WP_309771556.1">
    <property type="nucleotide sequence ID" value="NZ_JAVIZC010000003.1"/>
</dbReference>
<evidence type="ECO:0000313" key="3">
    <source>
        <dbReference type="Proteomes" id="UP001255601"/>
    </source>
</evidence>
<dbReference type="SUPFAM" id="SSF53448">
    <property type="entry name" value="Nucleotide-diphospho-sugar transferases"/>
    <property type="match status" value="1"/>
</dbReference>
<reference evidence="2" key="1">
    <citation type="submission" date="2023-08" db="EMBL/GenBank/DDBJ databases">
        <title>Functional and genomic diversity of the sorghum phyllosphere microbiome.</title>
        <authorList>
            <person name="Shade A."/>
        </authorList>
    </citation>
    <scope>NUCLEOTIDE SEQUENCE</scope>
    <source>
        <strain evidence="2">SORGH_AS_0974</strain>
    </source>
</reference>
<proteinExistence type="predicted"/>
<evidence type="ECO:0000313" key="2">
    <source>
        <dbReference type="EMBL" id="MDR6103020.1"/>
    </source>
</evidence>